<sequence>MKTTNIHSRIWITTFPFILVLPATCYTQYHHLINESFMATNITTFYCRDGINLTQTFLLPYNPRILMMPLTKSIDKARKEDEGRLGMVIKLIPVLYLY</sequence>
<dbReference type="AlphaFoldDB" id="A0A117NIZ4"/>
<keyword evidence="1" id="KW-0496">Mitochondrion</keyword>
<gene>
    <name evidence="1" type="ORF">ABT39_MTgene491</name>
</gene>
<organism evidence="1">
    <name type="scientific">Picea glauca</name>
    <name type="common">White spruce</name>
    <name type="synonym">Pinus glauca</name>
    <dbReference type="NCBI Taxonomy" id="3330"/>
    <lineage>
        <taxon>Eukaryota</taxon>
        <taxon>Viridiplantae</taxon>
        <taxon>Streptophyta</taxon>
        <taxon>Embryophyta</taxon>
        <taxon>Tracheophyta</taxon>
        <taxon>Spermatophyta</taxon>
        <taxon>Pinopsida</taxon>
        <taxon>Pinidae</taxon>
        <taxon>Conifers I</taxon>
        <taxon>Pinales</taxon>
        <taxon>Pinaceae</taxon>
        <taxon>Picea</taxon>
    </lineage>
</organism>
<name>A0A117NIZ4_PICGL</name>
<geneLocation type="mitochondrion" evidence="1"/>
<proteinExistence type="predicted"/>
<protein>
    <submittedName>
        <fullName evidence="1">Uncharacterized protein</fullName>
    </submittedName>
</protein>
<comment type="caution">
    <text evidence="1">The sequence shown here is derived from an EMBL/GenBank/DDBJ whole genome shotgun (WGS) entry which is preliminary data.</text>
</comment>
<dbReference type="EMBL" id="LKAM01000001">
    <property type="protein sequence ID" value="KUM50647.1"/>
    <property type="molecule type" value="Genomic_DNA"/>
</dbReference>
<evidence type="ECO:0000313" key="1">
    <source>
        <dbReference type="EMBL" id="KUM50647.1"/>
    </source>
</evidence>
<accession>A0A117NIZ4</accession>
<reference evidence="1" key="1">
    <citation type="journal article" date="2015" name="Genome Biol. Evol.">
        <title>Organellar Genomes of White Spruce (Picea glauca): Assembly and Annotation.</title>
        <authorList>
            <person name="Jackman S.D."/>
            <person name="Warren R.L."/>
            <person name="Gibb E.A."/>
            <person name="Vandervalk B.P."/>
            <person name="Mohamadi H."/>
            <person name="Chu J."/>
            <person name="Raymond A."/>
            <person name="Pleasance S."/>
            <person name="Coope R."/>
            <person name="Wildung M.R."/>
            <person name="Ritland C.E."/>
            <person name="Bousquet J."/>
            <person name="Jones S.J."/>
            <person name="Bohlmann J."/>
            <person name="Birol I."/>
        </authorList>
    </citation>
    <scope>NUCLEOTIDE SEQUENCE [LARGE SCALE GENOMIC DNA]</scope>
    <source>
        <tissue evidence="1">Flushing bud</tissue>
    </source>
</reference>